<sequence length="383" mass="41071">MRNPLRSVSRRDFFRATAVGGSVAALHLGGFAQPGGGPRADEPAAPRSDTGAEFITPDTQLAIDRGLALLAQSQGADGSFGDRIGGATAGITGLSGLALLGAGHQPGRGKFGKNVSRVVDYVTGLVAGTNPGFLSDNQFGRISNQPSAMYSHGFASLFLAEVCGMLPEAQRQKRVRAVLEKATAFGVSAQNTEGGWRYEPNAPFADVSVTVAMMMGLRAARNAGVFVRKDVVRRGAKYIRECQVADGGFSYFKGTGPSAFARSAAAVVGLYSASIPEDEKANNAAIERGLRYLQQFTPNRQFNQRELPPAHYYYGQYYAALAMWSAGGDYWRTWFPAIRDELLGRARANGGTWSDHFHGTSYATAMSLIVLQLPNNYLPILQK</sequence>
<accession>A0ABS5BNB8</accession>
<dbReference type="SUPFAM" id="SSF48239">
    <property type="entry name" value="Terpenoid cyclases/Protein prenyltransferases"/>
    <property type="match status" value="1"/>
</dbReference>
<protein>
    <submittedName>
        <fullName evidence="2">Prenyltransferase</fullName>
    </submittedName>
</protein>
<dbReference type="Proteomes" id="UP000676565">
    <property type="component" value="Unassembled WGS sequence"/>
</dbReference>
<reference evidence="2 3" key="1">
    <citation type="submission" date="2021-04" db="EMBL/GenBank/DDBJ databases">
        <authorList>
            <person name="Ivanova A."/>
        </authorList>
    </citation>
    <scope>NUCLEOTIDE SEQUENCE [LARGE SCALE GENOMIC DNA]</scope>
    <source>
        <strain evidence="2 3">G18</strain>
    </source>
</reference>
<organism evidence="2 3">
    <name type="scientific">Gemmata palustris</name>
    <dbReference type="NCBI Taxonomy" id="2822762"/>
    <lineage>
        <taxon>Bacteria</taxon>
        <taxon>Pseudomonadati</taxon>
        <taxon>Planctomycetota</taxon>
        <taxon>Planctomycetia</taxon>
        <taxon>Gemmatales</taxon>
        <taxon>Gemmataceae</taxon>
        <taxon>Gemmata</taxon>
    </lineage>
</organism>
<proteinExistence type="predicted"/>
<dbReference type="InterPro" id="IPR006311">
    <property type="entry name" value="TAT_signal"/>
</dbReference>
<dbReference type="PROSITE" id="PS51318">
    <property type="entry name" value="TAT"/>
    <property type="match status" value="1"/>
</dbReference>
<dbReference type="Gene3D" id="1.50.10.20">
    <property type="match status" value="1"/>
</dbReference>
<evidence type="ECO:0000313" key="3">
    <source>
        <dbReference type="Proteomes" id="UP000676565"/>
    </source>
</evidence>
<evidence type="ECO:0000256" key="1">
    <source>
        <dbReference type="SAM" id="MobiDB-lite"/>
    </source>
</evidence>
<dbReference type="InterPro" id="IPR008930">
    <property type="entry name" value="Terpenoid_cyclase/PrenylTrfase"/>
</dbReference>
<dbReference type="EMBL" id="JAGKQQ010000001">
    <property type="protein sequence ID" value="MBP3955207.1"/>
    <property type="molecule type" value="Genomic_DNA"/>
</dbReference>
<comment type="caution">
    <text evidence="2">The sequence shown here is derived from an EMBL/GenBank/DDBJ whole genome shotgun (WGS) entry which is preliminary data.</text>
</comment>
<keyword evidence="3" id="KW-1185">Reference proteome</keyword>
<dbReference type="CDD" id="cd00688">
    <property type="entry name" value="ISOPREN_C2_like"/>
    <property type="match status" value="1"/>
</dbReference>
<feature type="region of interest" description="Disordered" evidence="1">
    <location>
        <begin position="30"/>
        <end position="50"/>
    </location>
</feature>
<dbReference type="RefSeq" id="WP_210653298.1">
    <property type="nucleotide sequence ID" value="NZ_JAGKQQ010000001.1"/>
</dbReference>
<gene>
    <name evidence="2" type="ORF">J8F10_07925</name>
</gene>
<name>A0ABS5BNB8_9BACT</name>
<evidence type="ECO:0000313" key="2">
    <source>
        <dbReference type="EMBL" id="MBP3955207.1"/>
    </source>
</evidence>